<dbReference type="RefSeq" id="WP_015828921.1">
    <property type="nucleotide sequence ID" value="NC_012982.1"/>
</dbReference>
<dbReference type="EMBL" id="CP001678">
    <property type="protein sequence ID" value="ACT60771.1"/>
    <property type="molecule type" value="Genomic_DNA"/>
</dbReference>
<evidence type="ECO:0000256" key="2">
    <source>
        <dbReference type="SAM" id="SignalP"/>
    </source>
</evidence>
<feature type="region of interest" description="Disordered" evidence="1">
    <location>
        <begin position="23"/>
        <end position="68"/>
    </location>
</feature>
<dbReference type="HOGENOM" id="CLU_2219512_0_0_5"/>
<proteinExistence type="predicted"/>
<sequence length="106" mass="10837">MKQLSIGIFTCAMIAFIPSACAAENDANPPGEPTSAPASSSSSFNFSIPGDASAPPAGGFNFKDADEATEGQTALGKVELPVDDAVKIESFDTEIIIPKADVTDAE</sequence>
<feature type="signal peptide" evidence="2">
    <location>
        <begin position="1"/>
        <end position="22"/>
    </location>
</feature>
<feature type="compositionally biased region" description="Low complexity" evidence="1">
    <location>
        <begin position="35"/>
        <end position="47"/>
    </location>
</feature>
<gene>
    <name evidence="3" type="ordered locus">Hbal_3103</name>
</gene>
<name>C6XIG4_HIRBI</name>
<dbReference type="AlphaFoldDB" id="C6XIG4"/>
<keyword evidence="4" id="KW-1185">Reference proteome</keyword>
<reference evidence="4" key="1">
    <citation type="journal article" date="2011" name="J. Bacteriol.">
        <title>Genome sequences of eight morphologically diverse alphaproteobacteria.</title>
        <authorList>
            <consortium name="US DOE Joint Genome Institute"/>
            <person name="Brown P.J."/>
            <person name="Kysela D.T."/>
            <person name="Buechlein A."/>
            <person name="Hemmerich C."/>
            <person name="Brun Y.V."/>
        </authorList>
    </citation>
    <scope>NUCLEOTIDE SEQUENCE [LARGE SCALE GENOMIC DNA]</scope>
    <source>
        <strain evidence="4">ATCC 49814 / DSM 5838 / IFAM 1418</strain>
    </source>
</reference>
<evidence type="ECO:0008006" key="5">
    <source>
        <dbReference type="Google" id="ProtNLM"/>
    </source>
</evidence>
<evidence type="ECO:0000256" key="1">
    <source>
        <dbReference type="SAM" id="MobiDB-lite"/>
    </source>
</evidence>
<evidence type="ECO:0000313" key="3">
    <source>
        <dbReference type="EMBL" id="ACT60771.1"/>
    </source>
</evidence>
<dbReference type="STRING" id="582402.Hbal_3103"/>
<protein>
    <recommendedName>
        <fullName evidence="5">Lipoprotein</fullName>
    </recommendedName>
</protein>
<evidence type="ECO:0000313" key="4">
    <source>
        <dbReference type="Proteomes" id="UP000002745"/>
    </source>
</evidence>
<feature type="chain" id="PRO_5002973836" description="Lipoprotein" evidence="2">
    <location>
        <begin position="23"/>
        <end position="106"/>
    </location>
</feature>
<dbReference type="Proteomes" id="UP000002745">
    <property type="component" value="Chromosome"/>
</dbReference>
<organism evidence="3 4">
    <name type="scientific">Hirschia baltica (strain ATCC 49814 / DSM 5838 / IFAM 1418)</name>
    <dbReference type="NCBI Taxonomy" id="582402"/>
    <lineage>
        <taxon>Bacteria</taxon>
        <taxon>Pseudomonadati</taxon>
        <taxon>Pseudomonadota</taxon>
        <taxon>Alphaproteobacteria</taxon>
        <taxon>Hyphomonadales</taxon>
        <taxon>Hyphomonadaceae</taxon>
        <taxon>Hirschia</taxon>
    </lineage>
</organism>
<dbReference type="OrthoDB" id="980947at2"/>
<keyword evidence="2" id="KW-0732">Signal</keyword>
<accession>C6XIG4</accession>
<dbReference type="KEGG" id="hba:Hbal_3103"/>